<sequence>MPALIPSQKRDDGAIGGWQDDPDGRGTMGLIWSCILTLALCVWSALHLNIPPKHDTKTNYWLRIVRWILLGVLAPELVLWAAWRQWASTNSLTTEIQHILKDEEFSPDNVQHEKLIERRDSGLRRRHQWTRLHSFYVNMGGFVFDTAESTENGMDFIPNARRLTLSPAAVVLLAKCGHLPDIDPDDIKDKSKADSLAKVVVLLQAGWFLVQTLARIIQGLPVSLLEVNTIGHVLCALVIYLLWWSKPREVQEPTVIRGEWIKPLCSFMYMSSRMSGIQYRRGLRPSTWISPELENLVYVAPGGKLSKPRRADKGATLLASDVDLVAANNSVRFATDHALKRIPPDPSRPPVPTIAEDNEAADHVDYGDFFTEMRRQDTAHTAARKRSLGWEVDENTNDTSSLRKMRRQLCAQAFQAYPAVREHFDRKAPTSQEYIPKVHQFVVAAAINWPSDYLLEALPGQIVGMVLWFVSIMYGSVHLAAWREHFPSDAERLLWHMSAGYIAASGFWWTVAHVLFYMWPWLDDWWGRFVRLRNHWLQYVVYGFLMICAGTFYILARAYLTLEGIVSLRSAPRSMYETVAWSRFIPHF</sequence>
<dbReference type="AlphaFoldDB" id="A0A084B506"/>
<gene>
    <name evidence="2" type="ORF">S7711_06269</name>
</gene>
<organism evidence="2 3">
    <name type="scientific">Stachybotrys chartarum (strain CBS 109288 / IBT 7711)</name>
    <name type="common">Toxic black mold</name>
    <name type="synonym">Stilbospora chartarum</name>
    <dbReference type="NCBI Taxonomy" id="1280523"/>
    <lineage>
        <taxon>Eukaryota</taxon>
        <taxon>Fungi</taxon>
        <taxon>Dikarya</taxon>
        <taxon>Ascomycota</taxon>
        <taxon>Pezizomycotina</taxon>
        <taxon>Sordariomycetes</taxon>
        <taxon>Hypocreomycetidae</taxon>
        <taxon>Hypocreales</taxon>
        <taxon>Stachybotryaceae</taxon>
        <taxon>Stachybotrys</taxon>
    </lineage>
</organism>
<proteinExistence type="predicted"/>
<keyword evidence="1" id="KW-1133">Transmembrane helix</keyword>
<feature type="transmembrane region" description="Helical" evidence="1">
    <location>
        <begin position="462"/>
        <end position="481"/>
    </location>
</feature>
<reference evidence="2 3" key="1">
    <citation type="journal article" date="2014" name="BMC Genomics">
        <title>Comparative genome sequencing reveals chemotype-specific gene clusters in the toxigenic black mold Stachybotrys.</title>
        <authorList>
            <person name="Semeiks J."/>
            <person name="Borek D."/>
            <person name="Otwinowski Z."/>
            <person name="Grishin N.V."/>
        </authorList>
    </citation>
    <scope>NUCLEOTIDE SEQUENCE [LARGE SCALE GENOMIC DNA]</scope>
    <source>
        <strain evidence="3">CBS 109288 / IBT 7711</strain>
    </source>
</reference>
<evidence type="ECO:0000313" key="3">
    <source>
        <dbReference type="Proteomes" id="UP000028045"/>
    </source>
</evidence>
<dbReference type="EMBL" id="KL648054">
    <property type="protein sequence ID" value="KEY72635.1"/>
    <property type="molecule type" value="Genomic_DNA"/>
</dbReference>
<dbReference type="Proteomes" id="UP000028045">
    <property type="component" value="Unassembled WGS sequence"/>
</dbReference>
<evidence type="ECO:0000313" key="2">
    <source>
        <dbReference type="EMBL" id="KEY72635.1"/>
    </source>
</evidence>
<feature type="transmembrane region" description="Helical" evidence="1">
    <location>
        <begin position="60"/>
        <end position="83"/>
    </location>
</feature>
<dbReference type="PANTHER" id="PTHR35043">
    <property type="entry name" value="TRANSCRIPTION FACTOR DOMAIN-CONTAINING PROTEIN"/>
    <property type="match status" value="1"/>
</dbReference>
<protein>
    <submittedName>
        <fullName evidence="2">Uncharacterized protein</fullName>
    </submittedName>
</protein>
<dbReference type="PANTHER" id="PTHR35043:SF7">
    <property type="entry name" value="TRANSCRIPTION FACTOR DOMAIN-CONTAINING PROTEIN"/>
    <property type="match status" value="1"/>
</dbReference>
<name>A0A084B506_STACB</name>
<feature type="transmembrane region" description="Helical" evidence="1">
    <location>
        <begin position="539"/>
        <end position="560"/>
    </location>
</feature>
<keyword evidence="1" id="KW-0472">Membrane</keyword>
<dbReference type="OrthoDB" id="5092703at2759"/>
<keyword evidence="3" id="KW-1185">Reference proteome</keyword>
<feature type="transmembrane region" description="Helical" evidence="1">
    <location>
        <begin position="30"/>
        <end position="48"/>
    </location>
</feature>
<evidence type="ECO:0000256" key="1">
    <source>
        <dbReference type="SAM" id="Phobius"/>
    </source>
</evidence>
<feature type="transmembrane region" description="Helical" evidence="1">
    <location>
        <begin position="493"/>
        <end position="519"/>
    </location>
</feature>
<dbReference type="HOGENOM" id="CLU_022883_5_1_1"/>
<accession>A0A084B506</accession>
<keyword evidence="1" id="KW-0812">Transmembrane</keyword>